<proteinExistence type="inferred from homology"/>
<dbReference type="Gene3D" id="3.30.190.20">
    <property type="match status" value="1"/>
</dbReference>
<evidence type="ECO:0000256" key="4">
    <source>
        <dbReference type="ARBA" id="ARBA00023274"/>
    </source>
</evidence>
<dbReference type="GO" id="GO:0005840">
    <property type="term" value="C:ribosome"/>
    <property type="evidence" value="ECO:0007669"/>
    <property type="project" value="UniProtKB-KW"/>
</dbReference>
<sequence length="248" mass="26836">MNGAPWCFNWACRLGSLADTVRGRFVSALFSTRALRTTAVAVDKSTPTLSEAIEACLAGARKRFDETIDLCVRLNLDPRKPDHNLRGLVRLPAGVPRAPRADDARARGAHLVGAEELVEHIQEHGVTFERCLATPEAMPYVSRVARVLGPRGLVPSEKLGTVGVGIGALVEAAQNSVHFRTDPFGQIHLPVAKVSFGPERVRINVLAVVHHLLSLRPESVRRRYLLGATLSRTQGPGIEIGAASLAER</sequence>
<dbReference type="AlphaFoldDB" id="A0A7J7IMN3"/>
<dbReference type="OrthoDB" id="1747252at2759"/>
<comment type="subunit">
    <text evidence="2">Part of the 50S ribosomal subunit.</text>
</comment>
<dbReference type="FunFam" id="3.40.50.790:FF:000001">
    <property type="entry name" value="50S ribosomal protein L1"/>
    <property type="match status" value="1"/>
</dbReference>
<protein>
    <recommendedName>
        <fullName evidence="6">Large ribosomal subunit protein uL1c</fullName>
    </recommendedName>
    <alternativeName>
        <fullName evidence="7">50S ribosomal protein L1, chloroplastic</fullName>
    </alternativeName>
</protein>
<name>A0A7J7IMN3_9RHOD</name>
<keyword evidence="3 8" id="KW-0689">Ribosomal protein</keyword>
<dbReference type="GO" id="GO:1990904">
    <property type="term" value="C:ribonucleoprotein complex"/>
    <property type="evidence" value="ECO:0007669"/>
    <property type="project" value="UniProtKB-KW"/>
</dbReference>
<evidence type="ECO:0000256" key="5">
    <source>
        <dbReference type="ARBA" id="ARBA00025388"/>
    </source>
</evidence>
<evidence type="ECO:0000256" key="7">
    <source>
        <dbReference type="ARBA" id="ARBA00035426"/>
    </source>
</evidence>
<evidence type="ECO:0000256" key="1">
    <source>
        <dbReference type="ARBA" id="ARBA00010531"/>
    </source>
</evidence>
<accession>A0A7J7IMN3</accession>
<keyword evidence="4" id="KW-0687">Ribonucleoprotein</keyword>
<dbReference type="SUPFAM" id="SSF56808">
    <property type="entry name" value="Ribosomal protein L1"/>
    <property type="match status" value="1"/>
</dbReference>
<dbReference type="InterPro" id="IPR016095">
    <property type="entry name" value="Ribosomal_uL1_3-a/b-sand"/>
</dbReference>
<dbReference type="InterPro" id="IPR028364">
    <property type="entry name" value="Ribosomal_uL1/biogenesis"/>
</dbReference>
<dbReference type="Proteomes" id="UP000530660">
    <property type="component" value="Unassembled WGS sequence"/>
</dbReference>
<dbReference type="CDD" id="cd00403">
    <property type="entry name" value="Ribosomal_L1"/>
    <property type="match status" value="1"/>
</dbReference>
<keyword evidence="9" id="KW-1185">Reference proteome</keyword>
<comment type="caution">
    <text evidence="8">The sequence shown here is derived from an EMBL/GenBank/DDBJ whole genome shotgun (WGS) entry which is preliminary data.</text>
</comment>
<evidence type="ECO:0000313" key="8">
    <source>
        <dbReference type="EMBL" id="KAF6004372.1"/>
    </source>
</evidence>
<evidence type="ECO:0000313" key="9">
    <source>
        <dbReference type="Proteomes" id="UP000530660"/>
    </source>
</evidence>
<comment type="similarity">
    <text evidence="1">Belongs to the universal ribosomal protein uL1 family.</text>
</comment>
<reference evidence="8 9" key="1">
    <citation type="journal article" date="2020" name="J. Phycol.">
        <title>Comparative genome analysis reveals Cyanidiococcus gen. nov., a new extremophilic red algal genus sister to Cyanidioschyzon (Cyanidioschyzonaceae, Rhodophyta).</title>
        <authorList>
            <person name="Liu S.-L."/>
            <person name="Chiang Y.-R."/>
            <person name="Yoon H.S."/>
            <person name="Fu H.-Y."/>
        </authorList>
    </citation>
    <scope>NUCLEOTIDE SEQUENCE [LARGE SCALE GENOMIC DNA]</scope>
    <source>
        <strain evidence="8 9">THAL066</strain>
    </source>
</reference>
<dbReference type="Gene3D" id="3.40.50.790">
    <property type="match status" value="1"/>
</dbReference>
<dbReference type="PANTHER" id="PTHR36427">
    <property type="entry name" value="54S RIBOSOMAL PROTEIN L1, MITOCHONDRIAL"/>
    <property type="match status" value="1"/>
</dbReference>
<comment type="function">
    <text evidence="5">Binds directly to 23S rRNA. Might be involved in E site tRNA release.</text>
</comment>
<dbReference type="EMBL" id="VWRR01000003">
    <property type="protein sequence ID" value="KAF6004372.1"/>
    <property type="molecule type" value="Genomic_DNA"/>
</dbReference>
<gene>
    <name evidence="8" type="primary">MRPL1</name>
    <name evidence="8" type="ORF">F1559_001041</name>
</gene>
<evidence type="ECO:0000256" key="6">
    <source>
        <dbReference type="ARBA" id="ARBA00035205"/>
    </source>
</evidence>
<evidence type="ECO:0000256" key="3">
    <source>
        <dbReference type="ARBA" id="ARBA00022980"/>
    </source>
</evidence>
<dbReference type="Pfam" id="PF00687">
    <property type="entry name" value="Ribosomal_L1"/>
    <property type="match status" value="1"/>
</dbReference>
<organism evidence="8 9">
    <name type="scientific">Cyanidiococcus yangmingshanensis</name>
    <dbReference type="NCBI Taxonomy" id="2690220"/>
    <lineage>
        <taxon>Eukaryota</taxon>
        <taxon>Rhodophyta</taxon>
        <taxon>Bangiophyceae</taxon>
        <taxon>Cyanidiales</taxon>
        <taxon>Cyanidiaceae</taxon>
        <taxon>Cyanidiococcus</taxon>
    </lineage>
</organism>
<dbReference type="PANTHER" id="PTHR36427:SF3">
    <property type="entry name" value="LARGE RIBOSOMAL SUBUNIT PROTEIN UL1M"/>
    <property type="match status" value="1"/>
</dbReference>
<dbReference type="InterPro" id="IPR023674">
    <property type="entry name" value="Ribosomal_uL1-like"/>
</dbReference>
<evidence type="ECO:0000256" key="2">
    <source>
        <dbReference type="ARBA" id="ARBA00011838"/>
    </source>
</evidence>